<reference evidence="1" key="3">
    <citation type="submission" date="2025-08" db="UniProtKB">
        <authorList>
            <consortium name="Ensembl"/>
        </authorList>
    </citation>
    <scope>IDENTIFICATION</scope>
</reference>
<evidence type="ECO:0000313" key="2">
    <source>
        <dbReference type="Proteomes" id="UP000008144"/>
    </source>
</evidence>
<dbReference type="Gene3D" id="3.40.390.10">
    <property type="entry name" value="Collagenase (Catalytic Domain)"/>
    <property type="match status" value="1"/>
</dbReference>
<dbReference type="Ensembl" id="ENSCINT00000031728.1">
    <property type="protein sequence ID" value="ENSCINP00000029962.1"/>
    <property type="gene ID" value="ENSCING00000022226.1"/>
</dbReference>
<accession>H2XJY0</accession>
<dbReference type="AlphaFoldDB" id="H2XJY0"/>
<name>H2XJY0_CIOIN</name>
<dbReference type="EMBL" id="EAAA01000693">
    <property type="status" value="NOT_ANNOTATED_CDS"/>
    <property type="molecule type" value="Genomic_DNA"/>
</dbReference>
<proteinExistence type="predicted"/>
<keyword evidence="2" id="KW-1185">Reference proteome</keyword>
<evidence type="ECO:0000313" key="1">
    <source>
        <dbReference type="Ensembl" id="ENSCINP00000029962.1"/>
    </source>
</evidence>
<organism evidence="1 2">
    <name type="scientific">Ciona intestinalis</name>
    <name type="common">Transparent sea squirt</name>
    <name type="synonym">Ascidia intestinalis</name>
    <dbReference type="NCBI Taxonomy" id="7719"/>
    <lineage>
        <taxon>Eukaryota</taxon>
        <taxon>Metazoa</taxon>
        <taxon>Chordata</taxon>
        <taxon>Tunicata</taxon>
        <taxon>Ascidiacea</taxon>
        <taxon>Phlebobranchia</taxon>
        <taxon>Cionidae</taxon>
        <taxon>Ciona</taxon>
    </lineage>
</organism>
<dbReference type="Proteomes" id="UP000008144">
    <property type="component" value="Chromosome 11"/>
</dbReference>
<dbReference type="InParanoid" id="H2XJY0"/>
<reference evidence="1" key="4">
    <citation type="submission" date="2025-09" db="UniProtKB">
        <authorList>
            <consortium name="Ensembl"/>
        </authorList>
    </citation>
    <scope>IDENTIFICATION</scope>
</reference>
<dbReference type="InterPro" id="IPR024079">
    <property type="entry name" value="MetalloPept_cat_dom_sf"/>
</dbReference>
<dbReference type="GO" id="GO:0008237">
    <property type="term" value="F:metallopeptidase activity"/>
    <property type="evidence" value="ECO:0007669"/>
    <property type="project" value="InterPro"/>
</dbReference>
<reference evidence="1" key="2">
    <citation type="journal article" date="2008" name="Genome Biol.">
        <title>Improved genome assembly and evidence-based global gene model set for the chordate Ciona intestinalis: new insight into intron and operon populations.</title>
        <authorList>
            <person name="Satou Y."/>
            <person name="Mineta K."/>
            <person name="Ogasawara M."/>
            <person name="Sasakura Y."/>
            <person name="Shoguchi E."/>
            <person name="Ueno K."/>
            <person name="Yamada L."/>
            <person name="Matsumoto J."/>
            <person name="Wasserscheid J."/>
            <person name="Dewar K."/>
            <person name="Wiley G.B."/>
            <person name="Macmil S.L."/>
            <person name="Roe B.A."/>
            <person name="Zeller R.W."/>
            <person name="Hastings K.E."/>
            <person name="Lemaire P."/>
            <person name="Lindquist E."/>
            <person name="Endo T."/>
            <person name="Hotta K."/>
            <person name="Inaba K."/>
        </authorList>
    </citation>
    <scope>NUCLEOTIDE SEQUENCE [LARGE SCALE GENOMIC DNA]</scope>
    <source>
        <strain evidence="1">wild type</strain>
    </source>
</reference>
<reference evidence="2" key="1">
    <citation type="journal article" date="2002" name="Science">
        <title>The draft genome of Ciona intestinalis: insights into chordate and vertebrate origins.</title>
        <authorList>
            <person name="Dehal P."/>
            <person name="Satou Y."/>
            <person name="Campbell R.K."/>
            <person name="Chapman J."/>
            <person name="Degnan B."/>
            <person name="De Tomaso A."/>
            <person name="Davidson B."/>
            <person name="Di Gregorio A."/>
            <person name="Gelpke M."/>
            <person name="Goodstein D.M."/>
            <person name="Harafuji N."/>
            <person name="Hastings K.E."/>
            <person name="Ho I."/>
            <person name="Hotta K."/>
            <person name="Huang W."/>
            <person name="Kawashima T."/>
            <person name="Lemaire P."/>
            <person name="Martinez D."/>
            <person name="Meinertzhagen I.A."/>
            <person name="Necula S."/>
            <person name="Nonaka M."/>
            <person name="Putnam N."/>
            <person name="Rash S."/>
            <person name="Saiga H."/>
            <person name="Satake M."/>
            <person name="Terry A."/>
            <person name="Yamada L."/>
            <person name="Wang H.G."/>
            <person name="Awazu S."/>
            <person name="Azumi K."/>
            <person name="Boore J."/>
            <person name="Branno M."/>
            <person name="Chin-Bow S."/>
            <person name="DeSantis R."/>
            <person name="Doyle S."/>
            <person name="Francino P."/>
            <person name="Keys D.N."/>
            <person name="Haga S."/>
            <person name="Hayashi H."/>
            <person name="Hino K."/>
            <person name="Imai K.S."/>
            <person name="Inaba K."/>
            <person name="Kano S."/>
            <person name="Kobayashi K."/>
            <person name="Kobayashi M."/>
            <person name="Lee B.I."/>
            <person name="Makabe K.W."/>
            <person name="Manohar C."/>
            <person name="Matassi G."/>
            <person name="Medina M."/>
            <person name="Mochizuki Y."/>
            <person name="Mount S."/>
            <person name="Morishita T."/>
            <person name="Miura S."/>
            <person name="Nakayama A."/>
            <person name="Nishizaka S."/>
            <person name="Nomoto H."/>
            <person name="Ohta F."/>
            <person name="Oishi K."/>
            <person name="Rigoutsos I."/>
            <person name="Sano M."/>
            <person name="Sasaki A."/>
            <person name="Sasakura Y."/>
            <person name="Shoguchi E."/>
            <person name="Shin-i T."/>
            <person name="Spagnuolo A."/>
            <person name="Stainier D."/>
            <person name="Suzuki M.M."/>
            <person name="Tassy O."/>
            <person name="Takatori N."/>
            <person name="Tokuoka M."/>
            <person name="Yagi K."/>
            <person name="Yoshizaki F."/>
            <person name="Wada S."/>
            <person name="Zhang C."/>
            <person name="Hyatt P.D."/>
            <person name="Larimer F."/>
            <person name="Detter C."/>
            <person name="Doggett N."/>
            <person name="Glavina T."/>
            <person name="Hawkins T."/>
            <person name="Richardson P."/>
            <person name="Lucas S."/>
            <person name="Kohara Y."/>
            <person name="Levine M."/>
            <person name="Satoh N."/>
            <person name="Rokhsar D.S."/>
        </authorList>
    </citation>
    <scope>NUCLEOTIDE SEQUENCE [LARGE SCALE GENOMIC DNA]</scope>
</reference>
<sequence length="334" mass="37800">MYDDTLYPGTSPYDPDDNVDFSAAISGMYEISNRKGALELKVDVDKTGRFRKGLNFISGTVTNTDKSLWPEDASSAFFRCVKESVEKTSSGNTASVKASINVILSDAGRRSGDVTIAFNRSGGSWVCDVTVTIEGKQKVFNNVTKASDHFRDIHLDIDYVEKVYWPVIELRKYKGVYGKMKDRKLDLFSVFEDAGLKLHYNPDDSQEVKDPTKDTPWSKGDMYAVMEDFFQENESSDQNIWCLQATRPPDSRYMGFSFDEGNKRGFGIFTGHTSFTGLESGEDKVNAAATRRFLHYMTHECGHCLGLKHPFEEGNPDSLTWMNYAWKYDTKHKP</sequence>
<dbReference type="HOGENOM" id="CLU_832945_0_0_1"/>
<protein>
    <submittedName>
        <fullName evidence="1">Uncharacterized protein</fullName>
    </submittedName>
</protein>
<dbReference type="SUPFAM" id="SSF55486">
    <property type="entry name" value="Metalloproteases ('zincins'), catalytic domain"/>
    <property type="match status" value="1"/>
</dbReference>
<dbReference type="GeneTree" id="ENSGT00660000097351"/>